<dbReference type="RefSeq" id="WP_273249136.1">
    <property type="nucleotide sequence ID" value="NZ_VENJ01000008.1"/>
</dbReference>
<keyword evidence="1" id="KW-0812">Transmembrane</keyword>
<accession>A0A7C9L8A1</accession>
<dbReference type="PANTHER" id="PTHR35340:SF5">
    <property type="entry name" value="ASST-DOMAIN-CONTAINING PROTEIN"/>
    <property type="match status" value="1"/>
</dbReference>
<evidence type="ECO:0008006" key="4">
    <source>
        <dbReference type="Google" id="ProtNLM"/>
    </source>
</evidence>
<proteinExistence type="predicted"/>
<reference evidence="2 3" key="1">
    <citation type="submission" date="2019-06" db="EMBL/GenBank/DDBJ databases">
        <title>Enrichment of Autotrophic Halophilic Microorganisms from Red Sea Brine Pool Using Microbial Electrosynthesis System.</title>
        <authorList>
            <person name="Alqahtani M.F."/>
            <person name="Bajracharya S."/>
            <person name="Katuri K.P."/>
            <person name="Ali M."/>
            <person name="Saikaly P.E."/>
        </authorList>
    </citation>
    <scope>NUCLEOTIDE SEQUENCE [LARGE SCALE GENOMIC DNA]</scope>
    <source>
        <strain evidence="2">MES6</strain>
    </source>
</reference>
<protein>
    <recommendedName>
        <fullName evidence="4">Aryl sulfotransferase</fullName>
    </recommendedName>
</protein>
<organism evidence="2 3">
    <name type="scientific">Sediminimonas qiaohouensis</name>
    <dbReference type="NCBI Taxonomy" id="552061"/>
    <lineage>
        <taxon>Bacteria</taxon>
        <taxon>Pseudomonadati</taxon>
        <taxon>Pseudomonadota</taxon>
        <taxon>Alphaproteobacteria</taxon>
        <taxon>Rhodobacterales</taxon>
        <taxon>Roseobacteraceae</taxon>
        <taxon>Sediminimonas</taxon>
    </lineage>
</organism>
<keyword evidence="1" id="KW-0472">Membrane</keyword>
<dbReference type="Pfam" id="PF14269">
    <property type="entry name" value="Arylsulfotran_2"/>
    <property type="match status" value="1"/>
</dbReference>
<dbReference type="EMBL" id="VENJ01000008">
    <property type="protein sequence ID" value="MTJ04474.1"/>
    <property type="molecule type" value="Genomic_DNA"/>
</dbReference>
<feature type="transmembrane region" description="Helical" evidence="1">
    <location>
        <begin position="12"/>
        <end position="35"/>
    </location>
</feature>
<name>A0A7C9L8A1_9RHOB</name>
<dbReference type="InterPro" id="IPR039535">
    <property type="entry name" value="ASST-like"/>
</dbReference>
<evidence type="ECO:0000256" key="1">
    <source>
        <dbReference type="SAM" id="Phobius"/>
    </source>
</evidence>
<evidence type="ECO:0000313" key="2">
    <source>
        <dbReference type="EMBL" id="MTJ04474.1"/>
    </source>
</evidence>
<dbReference type="PANTHER" id="PTHR35340">
    <property type="entry name" value="PQQ ENZYME REPEAT PROTEIN-RELATED"/>
    <property type="match status" value="1"/>
</dbReference>
<dbReference type="Proteomes" id="UP000483078">
    <property type="component" value="Unassembled WGS sequence"/>
</dbReference>
<dbReference type="AlphaFoldDB" id="A0A7C9L8A1"/>
<evidence type="ECO:0000313" key="3">
    <source>
        <dbReference type="Proteomes" id="UP000483078"/>
    </source>
</evidence>
<keyword evidence="1" id="KW-1133">Transmembrane helix</keyword>
<gene>
    <name evidence="2" type="ORF">FH759_07265</name>
</gene>
<comment type="caution">
    <text evidence="2">The sequence shown here is derived from an EMBL/GenBank/DDBJ whole genome shotgun (WGS) entry which is preliminary data.</text>
</comment>
<dbReference type="InterPro" id="IPR053143">
    <property type="entry name" value="Arylsulfate_ST"/>
</dbReference>
<sequence>MKLERLLFHKIELWLVGLLLVAAAIGAIIFGAIVYDTSKGKARFGPIGNAAVAVARALWTLEEVLEEDTRVQSNAPDRFDGAGGWKFDQDALPDDLPGYILLSRHDGDLRRHVVELYDLTDLSLVHRWMPDAEKLLADARRDWNWMDYTAWQREAWRGIHPLLLENGDLIVKDHYAPLFRISACGERVWMKDDVHYHHSTEPDGEGGFWIPTLATPSDLPGTEDWFLEDVMTRMSPDGEVLFQRSLAKVYIKSGFYHRVFAAGLHANDPFHLNDIEPALEDGPFWKKGDLFLSLRRYSTIIQYRPSTDEIIWMKDGPWMDQHDVDIVDDHTISVFNNNVINTGNGREVRDVSEVLFYDFETDTVSSPFRQAMETYWVNTPTEGLADFLPTGHMILEEENAGRLLLFSPEGKFIATFINNNSEGVGFRMGWSRYIPEALGANAEAALAGQDCALTR</sequence>